<feature type="binding site" evidence="8">
    <location>
        <begin position="8"/>
        <end position="10"/>
    </location>
    <ligand>
        <name>GTP</name>
        <dbReference type="ChEBI" id="CHEBI:37565"/>
    </ligand>
</feature>
<evidence type="ECO:0000256" key="3">
    <source>
        <dbReference type="ARBA" id="ARBA00022723"/>
    </source>
</evidence>
<keyword evidence="3 8" id="KW-0479">Metal-binding</keyword>
<sequence length="195" mass="22119">MHVSGVVLSGGKSTRMGKTKSLLDLNGRPVISHVTDEMEAFCDDTAVITNDPAAYQFLGFDLYQDRYKEKGPLAGIETAIQHIDADVYVMAACDTPFIHRAVYHHLIESLGYADAVIPIYNDRMHPLSGIYTKHVLSPIQNLLDENERKIRTLFNAISVNYMTNFSGISEDVLNKHFFNMNYPEQYEMAKRKTIR</sequence>
<dbReference type="PANTHER" id="PTHR19136:SF81">
    <property type="entry name" value="MOLYBDENUM COFACTOR GUANYLYLTRANSFERASE"/>
    <property type="match status" value="1"/>
</dbReference>
<feature type="binding site" evidence="8">
    <location>
        <position position="20"/>
    </location>
    <ligand>
        <name>GTP</name>
        <dbReference type="ChEBI" id="CHEBI:37565"/>
    </ligand>
</feature>
<comment type="catalytic activity">
    <reaction evidence="8">
        <text>Mo-molybdopterin + GTP + H(+) = Mo-molybdopterin guanine dinucleotide + diphosphate</text>
        <dbReference type="Rhea" id="RHEA:34243"/>
        <dbReference type="ChEBI" id="CHEBI:15378"/>
        <dbReference type="ChEBI" id="CHEBI:33019"/>
        <dbReference type="ChEBI" id="CHEBI:37565"/>
        <dbReference type="ChEBI" id="CHEBI:71302"/>
        <dbReference type="ChEBI" id="CHEBI:71310"/>
        <dbReference type="EC" id="2.7.7.77"/>
    </reaction>
</comment>
<dbReference type="GO" id="GO:0005737">
    <property type="term" value="C:cytoplasm"/>
    <property type="evidence" value="ECO:0007669"/>
    <property type="project" value="UniProtKB-SubCell"/>
</dbReference>
<keyword evidence="2 8" id="KW-0808">Transferase</keyword>
<keyword evidence="4 8" id="KW-0547">Nucleotide-binding</keyword>
<keyword evidence="6 8" id="KW-0342">GTP-binding</keyword>
<comment type="domain">
    <text evidence="8">The N-terminal domain determines nucleotide recognition and specific binding, while the C-terminal domain determines the specific binding to the target protein.</text>
</comment>
<evidence type="ECO:0000256" key="7">
    <source>
        <dbReference type="ARBA" id="ARBA00023150"/>
    </source>
</evidence>
<dbReference type="Pfam" id="PF12804">
    <property type="entry name" value="NTP_transf_3"/>
    <property type="match status" value="1"/>
</dbReference>
<evidence type="ECO:0000256" key="5">
    <source>
        <dbReference type="ARBA" id="ARBA00022842"/>
    </source>
</evidence>
<dbReference type="GO" id="GO:0061603">
    <property type="term" value="F:molybdenum cofactor guanylyltransferase activity"/>
    <property type="evidence" value="ECO:0007669"/>
    <property type="project" value="UniProtKB-EC"/>
</dbReference>
<dbReference type="InterPro" id="IPR025877">
    <property type="entry name" value="MobA-like_NTP_Trfase"/>
</dbReference>
<reference evidence="11" key="1">
    <citation type="submission" date="2016-10" db="EMBL/GenBank/DDBJ databases">
        <authorList>
            <person name="Varghese N."/>
            <person name="Submissions S."/>
        </authorList>
    </citation>
    <scope>NUCLEOTIDE SEQUENCE [LARGE SCALE GENOMIC DNA]</scope>
    <source>
        <strain evidence="11">DSM 22530</strain>
    </source>
</reference>
<evidence type="ECO:0000256" key="4">
    <source>
        <dbReference type="ARBA" id="ARBA00022741"/>
    </source>
</evidence>
<evidence type="ECO:0000256" key="8">
    <source>
        <dbReference type="HAMAP-Rule" id="MF_00316"/>
    </source>
</evidence>
<keyword evidence="7 8" id="KW-0501">Molybdenum cofactor biosynthesis</keyword>
<dbReference type="EMBL" id="FOMR01000004">
    <property type="protein sequence ID" value="SFD77120.1"/>
    <property type="molecule type" value="Genomic_DNA"/>
</dbReference>
<proteinExistence type="inferred from homology"/>
<dbReference type="InterPro" id="IPR013482">
    <property type="entry name" value="Molybde_CF_guanTrfase"/>
</dbReference>
<comment type="function">
    <text evidence="8">Transfers a GMP moiety from GTP to Mo-molybdopterin (Mo-MPT) cofactor (Moco or molybdenum cofactor) to form Mo-molybdopterin guanine dinucleotide (Mo-MGD) cofactor.</text>
</comment>
<dbReference type="SUPFAM" id="SSF53448">
    <property type="entry name" value="Nucleotide-diphospho-sugar transferases"/>
    <property type="match status" value="1"/>
</dbReference>
<dbReference type="GO" id="GO:0005525">
    <property type="term" value="F:GTP binding"/>
    <property type="evidence" value="ECO:0007669"/>
    <property type="project" value="UniProtKB-UniRule"/>
</dbReference>
<evidence type="ECO:0000256" key="6">
    <source>
        <dbReference type="ARBA" id="ARBA00023134"/>
    </source>
</evidence>
<dbReference type="RefSeq" id="WP_090083196.1">
    <property type="nucleotide sequence ID" value="NZ_FOMR01000004.1"/>
</dbReference>
<evidence type="ECO:0000259" key="9">
    <source>
        <dbReference type="Pfam" id="PF12804"/>
    </source>
</evidence>
<feature type="binding site" evidence="8">
    <location>
        <position position="65"/>
    </location>
    <ligand>
        <name>GTP</name>
        <dbReference type="ChEBI" id="CHEBI:37565"/>
    </ligand>
</feature>
<keyword evidence="11" id="KW-1185">Reference proteome</keyword>
<dbReference type="OrthoDB" id="9788394at2"/>
<name>A0A1I1V9N5_9BACI</name>
<dbReference type="STRING" id="640948.SAMN05216238_10416"/>
<evidence type="ECO:0000256" key="2">
    <source>
        <dbReference type="ARBA" id="ARBA00022679"/>
    </source>
</evidence>
<keyword evidence="5 8" id="KW-0460">Magnesium</keyword>
<evidence type="ECO:0000313" key="11">
    <source>
        <dbReference type="Proteomes" id="UP000199474"/>
    </source>
</evidence>
<dbReference type="InterPro" id="IPR029044">
    <property type="entry name" value="Nucleotide-diphossugar_trans"/>
</dbReference>
<evidence type="ECO:0000313" key="10">
    <source>
        <dbReference type="EMBL" id="SFD77120.1"/>
    </source>
</evidence>
<comment type="similarity">
    <text evidence="8">Belongs to the MobA family.</text>
</comment>
<feature type="binding site" evidence="8">
    <location>
        <position position="94"/>
    </location>
    <ligand>
        <name>GTP</name>
        <dbReference type="ChEBI" id="CHEBI:37565"/>
    </ligand>
</feature>
<keyword evidence="10" id="KW-0548">Nucleotidyltransferase</keyword>
<comment type="cofactor">
    <cofactor evidence="8">
        <name>Mg(2+)</name>
        <dbReference type="ChEBI" id="CHEBI:18420"/>
    </cofactor>
</comment>
<dbReference type="GO" id="GO:0006777">
    <property type="term" value="P:Mo-molybdopterin cofactor biosynthetic process"/>
    <property type="evidence" value="ECO:0007669"/>
    <property type="project" value="UniProtKB-KW"/>
</dbReference>
<dbReference type="EC" id="2.7.7.77" evidence="8"/>
<feature type="domain" description="MobA-like NTP transferase" evidence="9">
    <location>
        <begin position="5"/>
        <end position="154"/>
    </location>
</feature>
<dbReference type="HAMAP" id="MF_00316">
    <property type="entry name" value="MobA"/>
    <property type="match status" value="1"/>
</dbReference>
<gene>
    <name evidence="8" type="primary">mobA</name>
    <name evidence="10" type="ORF">SAMN05216238_10416</name>
</gene>
<dbReference type="Proteomes" id="UP000199474">
    <property type="component" value="Unassembled WGS sequence"/>
</dbReference>
<organism evidence="10 11">
    <name type="scientific">Lentibacillus persicus</name>
    <dbReference type="NCBI Taxonomy" id="640948"/>
    <lineage>
        <taxon>Bacteria</taxon>
        <taxon>Bacillati</taxon>
        <taxon>Bacillota</taxon>
        <taxon>Bacilli</taxon>
        <taxon>Bacillales</taxon>
        <taxon>Bacillaceae</taxon>
        <taxon>Lentibacillus</taxon>
    </lineage>
</organism>
<dbReference type="CDD" id="cd02503">
    <property type="entry name" value="MobA"/>
    <property type="match status" value="1"/>
</dbReference>
<feature type="binding site" evidence="8">
    <location>
        <position position="94"/>
    </location>
    <ligand>
        <name>Mg(2+)</name>
        <dbReference type="ChEBI" id="CHEBI:18420"/>
    </ligand>
</feature>
<protein>
    <recommendedName>
        <fullName evidence="8">Probable molybdenum cofactor guanylyltransferase</fullName>
        <shortName evidence="8">MoCo guanylyltransferase</shortName>
        <ecNumber evidence="8">2.7.7.77</ecNumber>
    </recommendedName>
    <alternativeName>
        <fullName evidence="8">GTP:molybdopterin guanylyltransferase</fullName>
    </alternativeName>
    <alternativeName>
        <fullName evidence="8">Mo-MPT guanylyltransferase</fullName>
    </alternativeName>
    <alternativeName>
        <fullName evidence="8">Molybdopterin guanylyltransferase</fullName>
    </alternativeName>
    <alternativeName>
        <fullName evidence="8">Molybdopterin-guanine dinucleotide synthase</fullName>
        <shortName evidence="8">MGD synthase</shortName>
    </alternativeName>
</protein>
<evidence type="ECO:0000256" key="1">
    <source>
        <dbReference type="ARBA" id="ARBA00022490"/>
    </source>
</evidence>
<dbReference type="Gene3D" id="3.90.550.10">
    <property type="entry name" value="Spore Coat Polysaccharide Biosynthesis Protein SpsA, Chain A"/>
    <property type="match status" value="1"/>
</dbReference>
<keyword evidence="1 8" id="KW-0963">Cytoplasm</keyword>
<comment type="subcellular location">
    <subcellularLocation>
        <location evidence="8">Cytoplasm</location>
    </subcellularLocation>
</comment>
<dbReference type="AlphaFoldDB" id="A0A1I1V9N5"/>
<accession>A0A1I1V9N5</accession>
<dbReference type="PANTHER" id="PTHR19136">
    <property type="entry name" value="MOLYBDENUM COFACTOR GUANYLYLTRANSFERASE"/>
    <property type="match status" value="1"/>
</dbReference>
<comment type="caution">
    <text evidence="8">Lacks conserved residue(s) required for the propagation of feature annotation.</text>
</comment>
<dbReference type="GO" id="GO:0046872">
    <property type="term" value="F:metal ion binding"/>
    <property type="evidence" value="ECO:0007669"/>
    <property type="project" value="UniProtKB-KW"/>
</dbReference>